<geneLocation type="mitochondrion" evidence="1"/>
<name>A0A101M581_PICGL</name>
<proteinExistence type="predicted"/>
<comment type="caution">
    <text evidence="1">The sequence shown here is derived from an EMBL/GenBank/DDBJ whole genome shotgun (WGS) entry which is preliminary data.</text>
</comment>
<protein>
    <submittedName>
        <fullName evidence="1">Uncharacterized protein</fullName>
    </submittedName>
</protein>
<reference evidence="1" key="1">
    <citation type="journal article" date="2015" name="Genome Biol. Evol.">
        <title>Organellar Genomes of White Spruce (Picea glauca): Assembly and Annotation.</title>
        <authorList>
            <person name="Jackman S.D."/>
            <person name="Warren R.L."/>
            <person name="Gibb E.A."/>
            <person name="Vandervalk B.P."/>
            <person name="Mohamadi H."/>
            <person name="Chu J."/>
            <person name="Raymond A."/>
            <person name="Pleasance S."/>
            <person name="Coope R."/>
            <person name="Wildung M.R."/>
            <person name="Ritland C.E."/>
            <person name="Bousquet J."/>
            <person name="Jones S.J."/>
            <person name="Bohlmann J."/>
            <person name="Birol I."/>
        </authorList>
    </citation>
    <scope>NUCLEOTIDE SEQUENCE [LARGE SCALE GENOMIC DNA]</scope>
    <source>
        <tissue evidence="1">Flushing bud</tissue>
    </source>
</reference>
<organism evidence="1">
    <name type="scientific">Picea glauca</name>
    <name type="common">White spruce</name>
    <name type="synonym">Pinus glauca</name>
    <dbReference type="NCBI Taxonomy" id="3330"/>
    <lineage>
        <taxon>Eukaryota</taxon>
        <taxon>Viridiplantae</taxon>
        <taxon>Streptophyta</taxon>
        <taxon>Embryophyta</taxon>
        <taxon>Tracheophyta</taxon>
        <taxon>Spermatophyta</taxon>
        <taxon>Pinopsida</taxon>
        <taxon>Pinidae</taxon>
        <taxon>Conifers I</taxon>
        <taxon>Pinales</taxon>
        <taxon>Pinaceae</taxon>
        <taxon>Picea</taxon>
    </lineage>
</organism>
<sequence>MDIRSDLACKRSTLQHLNRSIPAFNKHSKCPVHSKRKCPVLFVNIPIVNSIGMDSLLCFSSWPLSFDT</sequence>
<gene>
    <name evidence="1" type="ORF">ABT39_MTgene1158</name>
</gene>
<keyword evidence="1" id="KW-0496">Mitochondrion</keyword>
<dbReference type="AlphaFoldDB" id="A0A101M581"/>
<evidence type="ECO:0000313" key="1">
    <source>
        <dbReference type="EMBL" id="KUM51311.1"/>
    </source>
</evidence>
<accession>A0A101M581</accession>
<dbReference type="EMBL" id="LKAM01000001">
    <property type="protein sequence ID" value="KUM51311.1"/>
    <property type="molecule type" value="Genomic_DNA"/>
</dbReference>